<dbReference type="InterPro" id="IPR011323">
    <property type="entry name" value="Mss4/transl-control_tumour"/>
</dbReference>
<evidence type="ECO:0000313" key="5">
    <source>
        <dbReference type="EMBL" id="KAK2156342.1"/>
    </source>
</evidence>
<evidence type="ECO:0000256" key="1">
    <source>
        <dbReference type="ARBA" id="ARBA00022448"/>
    </source>
</evidence>
<dbReference type="PROSITE" id="PS51796">
    <property type="entry name" value="MSS4"/>
    <property type="match status" value="1"/>
</dbReference>
<dbReference type="InterPro" id="IPR011057">
    <property type="entry name" value="Mss4-like_sf"/>
</dbReference>
<dbReference type="GO" id="GO:0005829">
    <property type="term" value="C:cytosol"/>
    <property type="evidence" value="ECO:0007669"/>
    <property type="project" value="TreeGrafter"/>
</dbReference>
<dbReference type="GO" id="GO:0005085">
    <property type="term" value="F:guanyl-nucleotide exchange factor activity"/>
    <property type="evidence" value="ECO:0007669"/>
    <property type="project" value="UniProtKB-KW"/>
</dbReference>
<evidence type="ECO:0000313" key="6">
    <source>
        <dbReference type="Proteomes" id="UP001208570"/>
    </source>
</evidence>
<dbReference type="Pfam" id="PF04421">
    <property type="entry name" value="Mss4"/>
    <property type="match status" value="1"/>
</dbReference>
<dbReference type="GO" id="GO:0016020">
    <property type="term" value="C:membrane"/>
    <property type="evidence" value="ECO:0007669"/>
    <property type="project" value="TreeGrafter"/>
</dbReference>
<dbReference type="SUPFAM" id="SSF51316">
    <property type="entry name" value="Mss4-like"/>
    <property type="match status" value="1"/>
</dbReference>
<feature type="region of interest" description="Disordered" evidence="4">
    <location>
        <begin position="118"/>
        <end position="149"/>
    </location>
</feature>
<dbReference type="GO" id="GO:0006892">
    <property type="term" value="P:post-Golgi vesicle-mediated transport"/>
    <property type="evidence" value="ECO:0007669"/>
    <property type="project" value="TreeGrafter"/>
</dbReference>
<dbReference type="PANTHER" id="PTHR13276">
    <property type="entry name" value="GUANINE NUCLEOTIDE EXCHANGE FACTOR MSS4"/>
    <property type="match status" value="1"/>
</dbReference>
<keyword evidence="1" id="KW-0813">Transport</keyword>
<comment type="caution">
    <text evidence="5">The sequence shown here is derived from an EMBL/GenBank/DDBJ whole genome shotgun (WGS) entry which is preliminary data.</text>
</comment>
<dbReference type="AlphaFoldDB" id="A0AAD9JNK7"/>
<evidence type="ECO:0000256" key="2">
    <source>
        <dbReference type="ARBA" id="ARBA00022658"/>
    </source>
</evidence>
<protein>
    <submittedName>
        <fullName evidence="5">Uncharacterized protein</fullName>
    </submittedName>
</protein>
<sequence>MSDQEQVDAASGEGIDPSVEHLIKEGRNKLAIFLPHMKKKCEDQKPEDGECYTSHWVVDNMYKFENIGFSNTVGTIKYLICADCEVNQRRPIKPILNMFLLAFKQSLFARNNRFSMFTRKRNSHNSKKSHDNKRNPAKGISGHHPAQAN</sequence>
<proteinExistence type="predicted"/>
<feature type="compositionally biased region" description="Basic residues" evidence="4">
    <location>
        <begin position="118"/>
        <end position="127"/>
    </location>
</feature>
<keyword evidence="6" id="KW-1185">Reference proteome</keyword>
<dbReference type="PANTHER" id="PTHR13276:SF0">
    <property type="entry name" value="GUANINE NUCLEOTIDE EXCHANGE FACTOR MSS4"/>
    <property type="match status" value="1"/>
</dbReference>
<dbReference type="Gene3D" id="2.170.150.10">
    <property type="entry name" value="Metal Binding Protein, Guanine Nucleotide Exchange Factor, Chain A"/>
    <property type="match status" value="1"/>
</dbReference>
<accession>A0AAD9JNK7</accession>
<dbReference type="EMBL" id="JAODUP010000216">
    <property type="protein sequence ID" value="KAK2156342.1"/>
    <property type="molecule type" value="Genomic_DNA"/>
</dbReference>
<evidence type="ECO:0000256" key="3">
    <source>
        <dbReference type="ARBA" id="ARBA00022927"/>
    </source>
</evidence>
<evidence type="ECO:0000256" key="4">
    <source>
        <dbReference type="SAM" id="MobiDB-lite"/>
    </source>
</evidence>
<keyword evidence="3" id="KW-0653">Protein transport</keyword>
<dbReference type="GO" id="GO:0015031">
    <property type="term" value="P:protein transport"/>
    <property type="evidence" value="ECO:0007669"/>
    <property type="project" value="UniProtKB-KW"/>
</dbReference>
<keyword evidence="2" id="KW-0344">Guanine-nucleotide releasing factor</keyword>
<dbReference type="InterPro" id="IPR007515">
    <property type="entry name" value="Mss4"/>
</dbReference>
<name>A0AAD9JNK7_9ANNE</name>
<gene>
    <name evidence="5" type="ORF">LSH36_216g07073</name>
</gene>
<organism evidence="5 6">
    <name type="scientific">Paralvinella palmiformis</name>
    <dbReference type="NCBI Taxonomy" id="53620"/>
    <lineage>
        <taxon>Eukaryota</taxon>
        <taxon>Metazoa</taxon>
        <taxon>Spiralia</taxon>
        <taxon>Lophotrochozoa</taxon>
        <taxon>Annelida</taxon>
        <taxon>Polychaeta</taxon>
        <taxon>Sedentaria</taxon>
        <taxon>Canalipalpata</taxon>
        <taxon>Terebellida</taxon>
        <taxon>Terebelliformia</taxon>
        <taxon>Alvinellidae</taxon>
        <taxon>Paralvinella</taxon>
    </lineage>
</organism>
<dbReference type="Proteomes" id="UP001208570">
    <property type="component" value="Unassembled WGS sequence"/>
</dbReference>
<dbReference type="GO" id="GO:0007264">
    <property type="term" value="P:small GTPase-mediated signal transduction"/>
    <property type="evidence" value="ECO:0007669"/>
    <property type="project" value="InterPro"/>
</dbReference>
<reference evidence="5" key="1">
    <citation type="journal article" date="2023" name="Mol. Biol. Evol.">
        <title>Third-Generation Sequencing Reveals the Adaptive Role of the Epigenome in Three Deep-Sea Polychaetes.</title>
        <authorList>
            <person name="Perez M."/>
            <person name="Aroh O."/>
            <person name="Sun Y."/>
            <person name="Lan Y."/>
            <person name="Juniper S.K."/>
            <person name="Young C.R."/>
            <person name="Angers B."/>
            <person name="Qian P.Y."/>
        </authorList>
    </citation>
    <scope>NUCLEOTIDE SEQUENCE</scope>
    <source>
        <strain evidence="5">P08H-3</strain>
    </source>
</reference>
<dbReference type="GO" id="GO:0008270">
    <property type="term" value="F:zinc ion binding"/>
    <property type="evidence" value="ECO:0007669"/>
    <property type="project" value="TreeGrafter"/>
</dbReference>